<accession>A0A164H4X7</accession>
<comment type="caution">
    <text evidence="1">The sequence shown here is derived from an EMBL/GenBank/DDBJ whole genome shotgun (WGS) entry which is preliminary data.</text>
</comment>
<evidence type="ECO:0000313" key="2">
    <source>
        <dbReference type="Proteomes" id="UP000076858"/>
    </source>
</evidence>
<sequence>MKVKKEWKKLFYVIQRREGFERGIMTPQLALKNYIEIHTGKTITRRSTKLLSNFWESLTEDEKTFWYNVSITKNAGIKEKQKLVDEEIAEISQSLKSMTFDLLSSSSHVLKLPLSQSISSIWLFKSS</sequence>
<gene>
    <name evidence="1" type="ORF">APZ42_004317</name>
</gene>
<name>A0A164H4X7_9CRUS</name>
<dbReference type="EMBL" id="LRGB01012864">
    <property type="protein sequence ID" value="KZR99714.1"/>
    <property type="molecule type" value="Genomic_DNA"/>
</dbReference>
<reference evidence="1 2" key="1">
    <citation type="submission" date="2016-03" db="EMBL/GenBank/DDBJ databases">
        <title>EvidentialGene: Evidence-directed Construction of Genes on Genomes.</title>
        <authorList>
            <person name="Gilbert D.G."/>
            <person name="Choi J.-H."/>
            <person name="Mockaitis K."/>
            <person name="Colbourne J."/>
            <person name="Pfrender M."/>
        </authorList>
    </citation>
    <scope>NUCLEOTIDE SEQUENCE [LARGE SCALE GENOMIC DNA]</scope>
    <source>
        <strain evidence="1 2">Xinb3</strain>
        <tissue evidence="1">Complete organism</tissue>
    </source>
</reference>
<organism evidence="1 2">
    <name type="scientific">Daphnia magna</name>
    <dbReference type="NCBI Taxonomy" id="35525"/>
    <lineage>
        <taxon>Eukaryota</taxon>
        <taxon>Metazoa</taxon>
        <taxon>Ecdysozoa</taxon>
        <taxon>Arthropoda</taxon>
        <taxon>Crustacea</taxon>
        <taxon>Branchiopoda</taxon>
        <taxon>Diplostraca</taxon>
        <taxon>Cladocera</taxon>
        <taxon>Anomopoda</taxon>
        <taxon>Daphniidae</taxon>
        <taxon>Daphnia</taxon>
    </lineage>
</organism>
<protein>
    <submittedName>
        <fullName evidence="1">Uncharacterized protein</fullName>
    </submittedName>
</protein>
<evidence type="ECO:0000313" key="1">
    <source>
        <dbReference type="EMBL" id="KZR99714.1"/>
    </source>
</evidence>
<dbReference type="AlphaFoldDB" id="A0A164H4X7"/>
<proteinExistence type="predicted"/>
<dbReference type="Proteomes" id="UP000076858">
    <property type="component" value="Unassembled WGS sequence"/>
</dbReference>
<keyword evidence="2" id="KW-1185">Reference proteome</keyword>